<dbReference type="Proteomes" id="UP000055024">
    <property type="component" value="Unassembled WGS sequence"/>
</dbReference>
<accession>A0A0V1HFF9</accession>
<protein>
    <submittedName>
        <fullName evidence="2">Uncharacterized protein</fullName>
    </submittedName>
</protein>
<name>A0A0V1HFF9_9BILA</name>
<sequence>MEILNKILTTTLIFDFTLVHHKTKVPAHGMLSILLYFSVPIILMGNFELNFIAVHTYIILFDFYNCGACFAFERIELHALKNVEIEILCHALLLHDSSG</sequence>
<proteinExistence type="predicted"/>
<keyword evidence="1" id="KW-1133">Transmembrane helix</keyword>
<keyword evidence="1" id="KW-0812">Transmembrane</keyword>
<dbReference type="AlphaFoldDB" id="A0A0V1HFF9"/>
<keyword evidence="3" id="KW-1185">Reference proteome</keyword>
<feature type="transmembrane region" description="Helical" evidence="1">
    <location>
        <begin position="51"/>
        <end position="72"/>
    </location>
</feature>
<gene>
    <name evidence="2" type="ORF">T11_11050</name>
</gene>
<reference evidence="2 3" key="1">
    <citation type="submission" date="2015-01" db="EMBL/GenBank/DDBJ databases">
        <title>Evolution of Trichinella species and genotypes.</title>
        <authorList>
            <person name="Korhonen P.K."/>
            <person name="Edoardo P."/>
            <person name="Giuseppe L.R."/>
            <person name="Gasser R.B."/>
        </authorList>
    </citation>
    <scope>NUCLEOTIDE SEQUENCE [LARGE SCALE GENOMIC DNA]</scope>
    <source>
        <strain evidence="2">ISS1029</strain>
    </source>
</reference>
<evidence type="ECO:0000256" key="1">
    <source>
        <dbReference type="SAM" id="Phobius"/>
    </source>
</evidence>
<evidence type="ECO:0000313" key="2">
    <source>
        <dbReference type="EMBL" id="KRZ09544.1"/>
    </source>
</evidence>
<keyword evidence="1" id="KW-0472">Membrane</keyword>
<organism evidence="2 3">
    <name type="scientific">Trichinella zimbabwensis</name>
    <dbReference type="NCBI Taxonomy" id="268475"/>
    <lineage>
        <taxon>Eukaryota</taxon>
        <taxon>Metazoa</taxon>
        <taxon>Ecdysozoa</taxon>
        <taxon>Nematoda</taxon>
        <taxon>Enoplea</taxon>
        <taxon>Dorylaimia</taxon>
        <taxon>Trichinellida</taxon>
        <taxon>Trichinellidae</taxon>
        <taxon>Trichinella</taxon>
    </lineage>
</organism>
<dbReference type="EMBL" id="JYDP01000071">
    <property type="protein sequence ID" value="KRZ09544.1"/>
    <property type="molecule type" value="Genomic_DNA"/>
</dbReference>
<feature type="transmembrane region" description="Helical" evidence="1">
    <location>
        <begin position="25"/>
        <end position="45"/>
    </location>
</feature>
<evidence type="ECO:0000313" key="3">
    <source>
        <dbReference type="Proteomes" id="UP000055024"/>
    </source>
</evidence>
<comment type="caution">
    <text evidence="2">The sequence shown here is derived from an EMBL/GenBank/DDBJ whole genome shotgun (WGS) entry which is preliminary data.</text>
</comment>